<accession>A0A4Z2HK48</accession>
<dbReference type="Pfam" id="PF02828">
    <property type="entry name" value="L27"/>
    <property type="match status" value="1"/>
</dbReference>
<protein>
    <submittedName>
        <fullName evidence="2">MAGUK p55 subfamily member 3</fullName>
    </submittedName>
</protein>
<proteinExistence type="predicted"/>
<dbReference type="Gene3D" id="2.30.42.10">
    <property type="match status" value="1"/>
</dbReference>
<dbReference type="PROSITE" id="PS51022">
    <property type="entry name" value="L27"/>
    <property type="match status" value="1"/>
</dbReference>
<evidence type="ECO:0000313" key="2">
    <source>
        <dbReference type="EMBL" id="TNN65303.1"/>
    </source>
</evidence>
<gene>
    <name evidence="2" type="primary">Mpp3</name>
    <name evidence="2" type="ORF">EYF80_024457</name>
</gene>
<comment type="caution">
    <text evidence="2">The sequence shown here is derived from an EMBL/GenBank/DDBJ whole genome shotgun (WGS) entry which is preliminary data.</text>
</comment>
<dbReference type="InterPro" id="IPR036892">
    <property type="entry name" value="L27_dom_sf"/>
</dbReference>
<name>A0A4Z2HK48_9TELE</name>
<feature type="domain" description="L27" evidence="1">
    <location>
        <begin position="70"/>
        <end position="127"/>
    </location>
</feature>
<dbReference type="InterPro" id="IPR014775">
    <property type="entry name" value="L27_C"/>
</dbReference>
<dbReference type="SMART" id="SM00569">
    <property type="entry name" value="L27"/>
    <property type="match status" value="2"/>
</dbReference>
<dbReference type="PANTHER" id="PTHR23122">
    <property type="entry name" value="MEMBRANE-ASSOCIATED GUANYLATE KINASE MAGUK"/>
    <property type="match status" value="1"/>
</dbReference>
<dbReference type="AlphaFoldDB" id="A0A4Z2HK48"/>
<dbReference type="InterPro" id="IPR036034">
    <property type="entry name" value="PDZ_sf"/>
</dbReference>
<evidence type="ECO:0000313" key="3">
    <source>
        <dbReference type="Proteomes" id="UP000314294"/>
    </source>
</evidence>
<dbReference type="OrthoDB" id="439127at2759"/>
<organism evidence="2 3">
    <name type="scientific">Liparis tanakae</name>
    <name type="common">Tanaka's snailfish</name>
    <dbReference type="NCBI Taxonomy" id="230148"/>
    <lineage>
        <taxon>Eukaryota</taxon>
        <taxon>Metazoa</taxon>
        <taxon>Chordata</taxon>
        <taxon>Craniata</taxon>
        <taxon>Vertebrata</taxon>
        <taxon>Euteleostomi</taxon>
        <taxon>Actinopterygii</taxon>
        <taxon>Neopterygii</taxon>
        <taxon>Teleostei</taxon>
        <taxon>Neoteleostei</taxon>
        <taxon>Acanthomorphata</taxon>
        <taxon>Eupercaria</taxon>
        <taxon>Perciformes</taxon>
        <taxon>Cottioidei</taxon>
        <taxon>Cottales</taxon>
        <taxon>Liparidae</taxon>
        <taxon>Liparis</taxon>
    </lineage>
</organism>
<dbReference type="InterPro" id="IPR004172">
    <property type="entry name" value="L27_dom"/>
</dbReference>
<dbReference type="Gene3D" id="1.10.287.650">
    <property type="entry name" value="L27 domain"/>
    <property type="match status" value="1"/>
</dbReference>
<sequence>MNGTGLHETLALLTSQLLPDARHREDLASLREAWSDKSLSHLMKVPQGEGEGEGLLEIHDKLKQYEKHRPAPVLHSATCLSEDLAEELQNGPLEDDERELLLLLSTPHLKAVLSAHDTVAQKNFDPVLPPLPEDVDDDLEEESVKIVRLVKNKEPLVSAASEEELFLLFLLFLLFSSCWSKVSQSSELKGNAARFSLSMSPIAILSHRSETTCAADSLCRFPQGATIRRDEVTGAVIVARIMRGGAADRSVIDWPYLNLQGSNFLLVGCGGQEAVHLALQRIVHLHPQGLHDAGSRLRVHAQQASQPRVQFVLRGLRKEHWSKESRGLKKKTCTPVIPTEAYDYQREEVHVGLGLRDQVSDLKSQRQRVNTKGTQPTVNTLNPSKASQGLLLLLLLMQMKEPFPRGVHAWRSHALPHGHVPTTIRRTRQLTPH</sequence>
<keyword evidence="3" id="KW-1185">Reference proteome</keyword>
<reference evidence="2 3" key="1">
    <citation type="submission" date="2019-03" db="EMBL/GenBank/DDBJ databases">
        <title>First draft genome of Liparis tanakae, snailfish: a comprehensive survey of snailfish specific genes.</title>
        <authorList>
            <person name="Kim W."/>
            <person name="Song I."/>
            <person name="Jeong J.-H."/>
            <person name="Kim D."/>
            <person name="Kim S."/>
            <person name="Ryu S."/>
            <person name="Song J.Y."/>
            <person name="Lee S.K."/>
        </authorList>
    </citation>
    <scope>NUCLEOTIDE SEQUENCE [LARGE SCALE GENOMIC DNA]</scope>
    <source>
        <tissue evidence="2">Muscle</tissue>
    </source>
</reference>
<evidence type="ECO:0000259" key="1">
    <source>
        <dbReference type="PROSITE" id="PS51022"/>
    </source>
</evidence>
<dbReference type="Proteomes" id="UP000314294">
    <property type="component" value="Unassembled WGS sequence"/>
</dbReference>
<dbReference type="EMBL" id="SRLO01000237">
    <property type="protein sequence ID" value="TNN65303.1"/>
    <property type="molecule type" value="Genomic_DNA"/>
</dbReference>
<dbReference type="SUPFAM" id="SSF101288">
    <property type="entry name" value="L27 domain"/>
    <property type="match status" value="1"/>
</dbReference>
<dbReference type="InterPro" id="IPR050716">
    <property type="entry name" value="MAGUK"/>
</dbReference>